<feature type="domain" description="TfoX N-terminal" evidence="1">
    <location>
        <begin position="14"/>
        <end position="108"/>
    </location>
</feature>
<dbReference type="RefSeq" id="WP_272649379.1">
    <property type="nucleotide sequence ID" value="NZ_JAZDDG010000001.1"/>
</dbReference>
<dbReference type="Pfam" id="PF04993">
    <property type="entry name" value="TfoX_N"/>
    <property type="match status" value="1"/>
</dbReference>
<sequence>MAYSEYVVDRVRRQLKGTGVLEEKKMMGGYLFMVNGKMCIGIDIDKDNQQDRLMVRVGKLNYEELLTKEGSKKMDFTGRPMRGFLYIYPEGFDTEEDLDFWVEKALAFNKLLLQD</sequence>
<organism evidence="2 3">
    <name type="scientific">Maribacter cobaltidurans</name>
    <dbReference type="NCBI Taxonomy" id="1178778"/>
    <lineage>
        <taxon>Bacteria</taxon>
        <taxon>Pseudomonadati</taxon>
        <taxon>Bacteroidota</taxon>
        <taxon>Flavobacteriia</taxon>
        <taxon>Flavobacteriales</taxon>
        <taxon>Flavobacteriaceae</taxon>
        <taxon>Maribacter</taxon>
    </lineage>
</organism>
<reference evidence="2 3" key="1">
    <citation type="submission" date="2024-01" db="EMBL/GenBank/DDBJ databases">
        <title>Maribacter spp. originated from different algae showed divergent polysaccharides utilization ability.</title>
        <authorList>
            <person name="Wang H."/>
            <person name="Wu Y."/>
        </authorList>
    </citation>
    <scope>NUCLEOTIDE SEQUENCE [LARGE SCALE GENOMIC DNA]</scope>
    <source>
        <strain evidence="2 3">PR1</strain>
    </source>
</reference>
<dbReference type="Gene3D" id="3.30.1460.30">
    <property type="entry name" value="YgaC/TfoX-N like chaperone"/>
    <property type="match status" value="1"/>
</dbReference>
<gene>
    <name evidence="2" type="ORF">V1I91_00535</name>
</gene>
<evidence type="ECO:0000313" key="3">
    <source>
        <dbReference type="Proteomes" id="UP001356308"/>
    </source>
</evidence>
<comment type="caution">
    <text evidence="2">The sequence shown here is derived from an EMBL/GenBank/DDBJ whole genome shotgun (WGS) entry which is preliminary data.</text>
</comment>
<accession>A0ABU7INR1</accession>
<dbReference type="SUPFAM" id="SSF159894">
    <property type="entry name" value="YgaC/TfoX-N like"/>
    <property type="match status" value="1"/>
</dbReference>
<keyword evidence="3" id="KW-1185">Reference proteome</keyword>
<dbReference type="EMBL" id="JAZDDG010000001">
    <property type="protein sequence ID" value="MEE1974535.1"/>
    <property type="molecule type" value="Genomic_DNA"/>
</dbReference>
<protein>
    <submittedName>
        <fullName evidence="2">TfoX/Sxy family protein</fullName>
    </submittedName>
</protein>
<name>A0ABU7INR1_9FLAO</name>
<dbReference type="Proteomes" id="UP001356308">
    <property type="component" value="Unassembled WGS sequence"/>
</dbReference>
<evidence type="ECO:0000313" key="2">
    <source>
        <dbReference type="EMBL" id="MEE1974535.1"/>
    </source>
</evidence>
<dbReference type="InterPro" id="IPR007076">
    <property type="entry name" value="TfoX_N"/>
</dbReference>
<evidence type="ECO:0000259" key="1">
    <source>
        <dbReference type="Pfam" id="PF04993"/>
    </source>
</evidence>
<proteinExistence type="predicted"/>